<evidence type="ECO:0000259" key="13">
    <source>
        <dbReference type="Pfam" id="PF00291"/>
    </source>
</evidence>
<evidence type="ECO:0000256" key="10">
    <source>
        <dbReference type="ARBA" id="ARBA00023239"/>
    </source>
</evidence>
<gene>
    <name evidence="12" type="primary">trpB</name>
    <name evidence="14" type="ORF">TCARB_0220</name>
</gene>
<comment type="cofactor">
    <cofactor evidence="1 12">
        <name>pyridoxal 5'-phosphate</name>
        <dbReference type="ChEBI" id="CHEBI:597326"/>
    </cofactor>
</comment>
<dbReference type="AlphaFoldDB" id="A0A3G1A4D9"/>
<dbReference type="PANTHER" id="PTHR48077">
    <property type="entry name" value="TRYPTOPHAN SYNTHASE-RELATED"/>
    <property type="match status" value="1"/>
</dbReference>
<feature type="domain" description="Tryptophan synthase beta chain-like PALP" evidence="13">
    <location>
        <begin position="106"/>
        <end position="445"/>
    </location>
</feature>
<dbReference type="GO" id="GO:0004834">
    <property type="term" value="F:tryptophan synthase activity"/>
    <property type="evidence" value="ECO:0007669"/>
    <property type="project" value="UniProtKB-UniRule"/>
</dbReference>
<keyword evidence="7 12" id="KW-0822">Tryptophan biosynthesis</keyword>
<dbReference type="PIRSF" id="PIRSF500824">
    <property type="entry name" value="TrpB_prok"/>
    <property type="match status" value="1"/>
</dbReference>
<dbReference type="NCBIfam" id="TIGR01415">
    <property type="entry name" value="trpB_rel"/>
    <property type="match status" value="1"/>
</dbReference>
<dbReference type="Pfam" id="PF00291">
    <property type="entry name" value="PALP"/>
    <property type="match status" value="1"/>
</dbReference>
<dbReference type="HAMAP" id="MF_00133">
    <property type="entry name" value="Trp_synth_beta"/>
    <property type="match status" value="1"/>
</dbReference>
<dbReference type="InterPro" id="IPR023026">
    <property type="entry name" value="Trp_synth_beta/beta-like"/>
</dbReference>
<evidence type="ECO:0000256" key="9">
    <source>
        <dbReference type="ARBA" id="ARBA00023141"/>
    </source>
</evidence>
<dbReference type="InterPro" id="IPR006654">
    <property type="entry name" value="Trp_synth_beta"/>
</dbReference>
<keyword evidence="9 12" id="KW-0057">Aromatic amino acid biosynthesis</keyword>
<dbReference type="GO" id="GO:0052684">
    <property type="term" value="F:L-serine hydro-lyase (adding indole, L-tryptophan-forming) activity"/>
    <property type="evidence" value="ECO:0007669"/>
    <property type="project" value="TreeGrafter"/>
</dbReference>
<evidence type="ECO:0000256" key="1">
    <source>
        <dbReference type="ARBA" id="ARBA00001933"/>
    </source>
</evidence>
<comment type="function">
    <text evidence="2 12">The beta subunit is responsible for the synthesis of L-tryptophan from indole and L-serine.</text>
</comment>
<evidence type="ECO:0000256" key="7">
    <source>
        <dbReference type="ARBA" id="ARBA00022822"/>
    </source>
</evidence>
<evidence type="ECO:0000256" key="6">
    <source>
        <dbReference type="ARBA" id="ARBA00022605"/>
    </source>
</evidence>
<comment type="catalytic activity">
    <reaction evidence="11 12">
        <text>(1S,2R)-1-C-(indol-3-yl)glycerol 3-phosphate + L-serine = D-glyceraldehyde 3-phosphate + L-tryptophan + H2O</text>
        <dbReference type="Rhea" id="RHEA:10532"/>
        <dbReference type="ChEBI" id="CHEBI:15377"/>
        <dbReference type="ChEBI" id="CHEBI:33384"/>
        <dbReference type="ChEBI" id="CHEBI:57912"/>
        <dbReference type="ChEBI" id="CHEBI:58866"/>
        <dbReference type="ChEBI" id="CHEBI:59776"/>
        <dbReference type="EC" id="4.2.1.20"/>
    </reaction>
</comment>
<dbReference type="STRING" id="697581.TCARB_0220"/>
<evidence type="ECO:0000313" key="14">
    <source>
        <dbReference type="EMBL" id="AJB41296.1"/>
    </source>
</evidence>
<organism evidence="14 15">
    <name type="scientific">Thermofilum adornatum 1505</name>
    <dbReference type="NCBI Taxonomy" id="697581"/>
    <lineage>
        <taxon>Archaea</taxon>
        <taxon>Thermoproteota</taxon>
        <taxon>Thermoprotei</taxon>
        <taxon>Thermofilales</taxon>
        <taxon>Thermofilaceae</taxon>
        <taxon>Thermofilum</taxon>
    </lineage>
</organism>
<reference evidence="15" key="1">
    <citation type="book" date="2010" name="EXTREMOPHILES" publisher="0:0-0">
        <title>Complete genome sequences of ten hyperthermophilic archaea reveal their metabolic capabilities and possible ecological roles.</title>
        <editorList>
            <person name="?"/>
        </editorList>
        <authorList>
            <person name="Ravin N.V."/>
            <person name="Mardanov A.V."/>
            <person name="Bonch-Osmolovskaya E.A."/>
            <person name="Skryabin K.G."/>
        </authorList>
    </citation>
    <scope>NUCLEOTIDE SEQUENCE [LARGE SCALE GENOMIC DNA]</scope>
    <source>
        <strain evidence="15">1505</strain>
    </source>
</reference>
<proteinExistence type="inferred from homology"/>
<evidence type="ECO:0000256" key="2">
    <source>
        <dbReference type="ARBA" id="ARBA00002786"/>
    </source>
</evidence>
<dbReference type="PIRSF" id="PIRSF001413">
    <property type="entry name" value="Trp_syn_beta"/>
    <property type="match status" value="1"/>
</dbReference>
<dbReference type="EMBL" id="CP007493">
    <property type="protein sequence ID" value="AJB41296.1"/>
    <property type="molecule type" value="Genomic_DNA"/>
</dbReference>
<sequence>MVKNLNLYSFFSKMFIKEKFIYINEQNRQVMNKKIHLDGDEMPREWYNILPDLPEPLPPPLNPVTGQPVSPKDLEPIFPKELIRQETSQERFIPIPEELLEVYRIWRPTPLIRAYRLEKALRTPARIYYKYEGVSPPGSHKPNTAVAQAYYNAREGVERLTTETGAGQWGSALSFATMLFGLKLTVYMVKVSYMQKPYRAILMRTWGAEVVPSPSNRTKYGRSILEKDPDNPGSLGIAISEALEDAISHEDTKYSLGSVLNHVLLHQTVIGLEAIKQLEAVDEFPDIVIGCVGGGSNFAGISYPFYYLVRSGKAPKKTRFLAVEPASCPSMTKGEYMYDYGDTAGLTPLLKMYTLGHDFIPPPIHAGGLRYHGAAPTLSLLKKTGVYESTAYNQVEVFEAARLFAQTEGIVPAPESAHAIKAVIDEAIKAKQKGEEKVILFNLSGHGLLDLAAYQDFLDGKLPAHEYPAEAIQRSIEKIKAVLLEKGIRP</sequence>
<dbReference type="Proteomes" id="UP000266720">
    <property type="component" value="Chromosome"/>
</dbReference>
<dbReference type="PROSITE" id="PS00168">
    <property type="entry name" value="TRP_SYNTHASE_BETA"/>
    <property type="match status" value="1"/>
</dbReference>
<accession>A0A3G1A4D9</accession>
<dbReference type="KEGG" id="tcb:TCARB_0220"/>
<evidence type="ECO:0000256" key="8">
    <source>
        <dbReference type="ARBA" id="ARBA00022898"/>
    </source>
</evidence>
<dbReference type="InterPro" id="IPR036052">
    <property type="entry name" value="TrpB-like_PALP_sf"/>
</dbReference>
<keyword evidence="8 12" id="KW-0663">Pyridoxal phosphate</keyword>
<dbReference type="EC" id="4.2.1.20" evidence="12"/>
<evidence type="ECO:0000256" key="12">
    <source>
        <dbReference type="HAMAP-Rule" id="MF_00133"/>
    </source>
</evidence>
<dbReference type="CDD" id="cd06446">
    <property type="entry name" value="Trp-synth_B"/>
    <property type="match status" value="1"/>
</dbReference>
<dbReference type="InterPro" id="IPR001926">
    <property type="entry name" value="TrpB-like_PALP"/>
</dbReference>
<evidence type="ECO:0000256" key="4">
    <source>
        <dbReference type="ARBA" id="ARBA00009982"/>
    </source>
</evidence>
<comment type="similarity">
    <text evidence="4 12">Belongs to the TrpB family.</text>
</comment>
<dbReference type="UniPathway" id="UPA00035">
    <property type="reaction ID" value="UER00044"/>
</dbReference>
<comment type="subunit">
    <text evidence="5 12">Tetramer of two alpha and two beta chains.</text>
</comment>
<evidence type="ECO:0000256" key="5">
    <source>
        <dbReference type="ARBA" id="ARBA00011270"/>
    </source>
</evidence>
<dbReference type="GO" id="GO:0030170">
    <property type="term" value="F:pyridoxal phosphate binding"/>
    <property type="evidence" value="ECO:0007669"/>
    <property type="project" value="InterPro"/>
</dbReference>
<keyword evidence="10 12" id="KW-0456">Lyase</keyword>
<dbReference type="NCBIfam" id="NF009057">
    <property type="entry name" value="PRK12391.1"/>
    <property type="match status" value="1"/>
</dbReference>
<dbReference type="SUPFAM" id="SSF53686">
    <property type="entry name" value="Tryptophan synthase beta subunit-like PLP-dependent enzymes"/>
    <property type="match status" value="1"/>
</dbReference>
<dbReference type="InterPro" id="IPR006316">
    <property type="entry name" value="Trp_synth_b-like"/>
</dbReference>
<feature type="modified residue" description="N6-(pyridoxal phosphate)lysine" evidence="12">
    <location>
        <position position="141"/>
    </location>
</feature>
<evidence type="ECO:0000256" key="11">
    <source>
        <dbReference type="ARBA" id="ARBA00049047"/>
    </source>
</evidence>
<dbReference type="InterPro" id="IPR006653">
    <property type="entry name" value="Trp_synth_b_CS"/>
</dbReference>
<keyword evidence="6 12" id="KW-0028">Amino-acid biosynthesis</keyword>
<evidence type="ECO:0000313" key="15">
    <source>
        <dbReference type="Proteomes" id="UP000266720"/>
    </source>
</evidence>
<name>A0A3G1A4D9_9CREN</name>
<dbReference type="Gene3D" id="3.40.50.1100">
    <property type="match status" value="2"/>
</dbReference>
<comment type="pathway">
    <text evidence="3 12">Amino-acid biosynthesis; L-tryptophan biosynthesis; L-tryptophan from chorismate: step 5/5.</text>
</comment>
<dbReference type="PANTHER" id="PTHR48077:SF6">
    <property type="entry name" value="TRYPTOPHAN SYNTHASE"/>
    <property type="match status" value="1"/>
</dbReference>
<protein>
    <recommendedName>
        <fullName evidence="12">Tryptophan synthase beta chain</fullName>
        <ecNumber evidence="12">4.2.1.20</ecNumber>
    </recommendedName>
</protein>
<evidence type="ECO:0000256" key="3">
    <source>
        <dbReference type="ARBA" id="ARBA00004733"/>
    </source>
</evidence>
<dbReference type="GO" id="GO:0005737">
    <property type="term" value="C:cytoplasm"/>
    <property type="evidence" value="ECO:0007669"/>
    <property type="project" value="TreeGrafter"/>
</dbReference>